<dbReference type="RefSeq" id="WP_113895092.1">
    <property type="nucleotide sequence ID" value="NZ_JANJGA010000017.1"/>
</dbReference>
<gene>
    <name evidence="1" type="ORF">CRU91_10055</name>
</gene>
<protein>
    <recommendedName>
        <fullName evidence="3">DUF481 domain-containing protein</fullName>
    </recommendedName>
</protein>
<evidence type="ECO:0000313" key="1">
    <source>
        <dbReference type="EMBL" id="RBQ28313.1"/>
    </source>
</evidence>
<dbReference type="Proteomes" id="UP000252669">
    <property type="component" value="Unassembled WGS sequence"/>
</dbReference>
<evidence type="ECO:0000313" key="2">
    <source>
        <dbReference type="Proteomes" id="UP000252669"/>
    </source>
</evidence>
<evidence type="ECO:0008006" key="3">
    <source>
        <dbReference type="Google" id="ProtNLM"/>
    </source>
</evidence>
<reference evidence="1 2" key="1">
    <citation type="submission" date="2017-10" db="EMBL/GenBank/DDBJ databases">
        <title>Genomics of the genus Arcobacter.</title>
        <authorList>
            <person name="Perez-Cataluna A."/>
            <person name="Figueras M.J."/>
        </authorList>
    </citation>
    <scope>NUCLEOTIDE SEQUENCE [LARGE SCALE GENOMIC DNA]</scope>
    <source>
        <strain evidence="1 2">CECT 9230</strain>
    </source>
</reference>
<accession>A0A366MR48</accession>
<proteinExistence type="predicted"/>
<name>A0A366MR48_9BACT</name>
<comment type="caution">
    <text evidence="1">The sequence shown here is derived from an EMBL/GenBank/DDBJ whole genome shotgun (WGS) entry which is preliminary data.</text>
</comment>
<dbReference type="OrthoDB" id="5405356at2"/>
<dbReference type="EMBL" id="PDKB01000018">
    <property type="protein sequence ID" value="RBQ28313.1"/>
    <property type="molecule type" value="Genomic_DNA"/>
</dbReference>
<sequence>MNKVLKYLLILPILFSSLSAFDIDRRLELSYINTSGNTDTSSLSGRLGLNAKFDEQELKAKGSILKSKDNNKKSANKYELELDYDHMIGDRLYTYLGAHYINDEFSDYDSRLNVGPGLGYKFIYTDDEVLDIQGGFDYAVDKFKNGKKDEYVAPRAELNYKYKIKENIELKQMLSYLISAEDSEKYFFSSETGVAVKMMENLSLGASYRIDYVNYTEKEKTDKKFLTSLIFDF</sequence>
<dbReference type="AlphaFoldDB" id="A0A366MR48"/>
<dbReference type="Pfam" id="PF04338">
    <property type="entry name" value="DUF481"/>
    <property type="match status" value="1"/>
</dbReference>
<dbReference type="InterPro" id="IPR007433">
    <property type="entry name" value="DUF481"/>
</dbReference>
<organism evidence="1 2">
    <name type="scientific">Aliarcobacter vitoriensis</name>
    <dbReference type="NCBI Taxonomy" id="2011099"/>
    <lineage>
        <taxon>Bacteria</taxon>
        <taxon>Pseudomonadati</taxon>
        <taxon>Campylobacterota</taxon>
        <taxon>Epsilonproteobacteria</taxon>
        <taxon>Campylobacterales</taxon>
        <taxon>Arcobacteraceae</taxon>
        <taxon>Aliarcobacter</taxon>
    </lineage>
</organism>
<keyword evidence="2" id="KW-1185">Reference proteome</keyword>